<evidence type="ECO:0000313" key="2">
    <source>
        <dbReference type="EMBL" id="QIZ75485.1"/>
    </source>
</evidence>
<name>A0A6H1U8W4_9GAMM</name>
<sequence>MSMTTTVAGKEFRDGVRSRWLLLLTILLTALSLLICHFGGAGQGSSELVPLEQMLLSLSTLMAVMVPLIAILISYDAIVGEQEQGTLLLLLSYPLSRNQLLLGKFVGHGAILGLTLSLTFCISALSLLPYNVDVEAVALGFVQLGFNSLLLGLVFMALALWLSCRAISKGRALAQLFGIWVTLVLLWDLALLALLVADAGFAGVVGYMVWFNPVDLFRLTTLLAQQSESVTGALSLFADVDLHWGIATTALFSWLFLLGFAAAKQLATK</sequence>
<keyword evidence="1" id="KW-0812">Transmembrane</keyword>
<dbReference type="KEGG" id="fes:HER31_00335"/>
<feature type="transmembrane region" description="Helical" evidence="1">
    <location>
        <begin position="54"/>
        <end position="75"/>
    </location>
</feature>
<organism evidence="2 3">
    <name type="scientific">Ferrimonas lipolytica</name>
    <dbReference type="NCBI Taxonomy" id="2724191"/>
    <lineage>
        <taxon>Bacteria</taxon>
        <taxon>Pseudomonadati</taxon>
        <taxon>Pseudomonadota</taxon>
        <taxon>Gammaproteobacteria</taxon>
        <taxon>Alteromonadales</taxon>
        <taxon>Ferrimonadaceae</taxon>
        <taxon>Ferrimonas</taxon>
    </lineage>
</organism>
<dbReference type="Pfam" id="PF12679">
    <property type="entry name" value="ABC2_membrane_2"/>
    <property type="match status" value="1"/>
</dbReference>
<feature type="transmembrane region" description="Helical" evidence="1">
    <location>
        <begin position="176"/>
        <end position="209"/>
    </location>
</feature>
<feature type="transmembrane region" description="Helical" evidence="1">
    <location>
        <begin position="105"/>
        <end position="128"/>
    </location>
</feature>
<keyword evidence="3" id="KW-1185">Reference proteome</keyword>
<dbReference type="EMBL" id="CP051180">
    <property type="protein sequence ID" value="QIZ75485.1"/>
    <property type="molecule type" value="Genomic_DNA"/>
</dbReference>
<keyword evidence="1" id="KW-0472">Membrane</keyword>
<protein>
    <submittedName>
        <fullName evidence="2">ABC transporter permease subunit</fullName>
    </submittedName>
</protein>
<evidence type="ECO:0000313" key="3">
    <source>
        <dbReference type="Proteomes" id="UP000501602"/>
    </source>
</evidence>
<feature type="transmembrane region" description="Helical" evidence="1">
    <location>
        <begin position="20"/>
        <end position="42"/>
    </location>
</feature>
<proteinExistence type="predicted"/>
<dbReference type="PANTHER" id="PTHR43471">
    <property type="entry name" value="ABC TRANSPORTER PERMEASE"/>
    <property type="match status" value="1"/>
</dbReference>
<dbReference type="GO" id="GO:0005886">
    <property type="term" value="C:plasma membrane"/>
    <property type="evidence" value="ECO:0007669"/>
    <property type="project" value="UniProtKB-SubCell"/>
</dbReference>
<dbReference type="GO" id="GO:0140359">
    <property type="term" value="F:ABC-type transporter activity"/>
    <property type="evidence" value="ECO:0007669"/>
    <property type="project" value="InterPro"/>
</dbReference>
<accession>A0A6H1U8W4</accession>
<keyword evidence="1" id="KW-1133">Transmembrane helix</keyword>
<dbReference type="AlphaFoldDB" id="A0A6H1U8W4"/>
<gene>
    <name evidence="2" type="ORF">HER31_00335</name>
</gene>
<evidence type="ECO:0000256" key="1">
    <source>
        <dbReference type="SAM" id="Phobius"/>
    </source>
</evidence>
<dbReference type="PANTHER" id="PTHR43471:SF1">
    <property type="entry name" value="ABC TRANSPORTER PERMEASE PROTEIN NOSY-RELATED"/>
    <property type="match status" value="1"/>
</dbReference>
<dbReference type="RefSeq" id="WP_168658746.1">
    <property type="nucleotide sequence ID" value="NZ_CP051180.1"/>
</dbReference>
<feature type="transmembrane region" description="Helical" evidence="1">
    <location>
        <begin position="242"/>
        <end position="263"/>
    </location>
</feature>
<dbReference type="Proteomes" id="UP000501602">
    <property type="component" value="Chromosome"/>
</dbReference>
<reference evidence="2 3" key="1">
    <citation type="submission" date="2020-04" db="EMBL/GenBank/DDBJ databases">
        <title>Ferrimonas sp. S7 isolated from sea water.</title>
        <authorList>
            <person name="Bae S.S."/>
            <person name="Baek K."/>
        </authorList>
    </citation>
    <scope>NUCLEOTIDE SEQUENCE [LARGE SCALE GENOMIC DNA]</scope>
    <source>
        <strain evidence="2 3">S7</strain>
    </source>
</reference>
<feature type="transmembrane region" description="Helical" evidence="1">
    <location>
        <begin position="140"/>
        <end position="164"/>
    </location>
</feature>